<sequence length="190" mass="19795">ACLAPARRPTVRLPTQTAPASPAMLACPSCHLRCLAPAVLGCHHPRCSSCRHLLPLLQLPPMPLLQLSPRSPPTRLLQLSPAYAAAPVAAYAACLPAVTRVSTVHACSSSSPATRLTTPPPTVASYQTYHAAPALASYAHAAPVYGYGVGSLGYGAGHFGYGHGLGSYGLNYGYGLGTYGDYTTLLRKKK</sequence>
<protein>
    <submittedName>
        <fullName evidence="1">Putative cuticle protein</fullName>
    </submittedName>
</protein>
<dbReference type="PANTHER" id="PTHR33289">
    <property type="entry name" value="ANCHORAGE SUBUNIT, PUTATIVE-RELATED"/>
    <property type="match status" value="1"/>
</dbReference>
<feature type="non-terminal residue" evidence="1">
    <location>
        <position position="1"/>
    </location>
</feature>
<name>V5HP49_IXORI</name>
<dbReference type="AlphaFoldDB" id="V5HP49"/>
<reference evidence="1" key="1">
    <citation type="journal article" date="2015" name="Sci. Rep.">
        <title>Tissue- and time-dependent transcription in Ixodes ricinus salivary glands and midguts when blood feeding on the vertebrate host.</title>
        <authorList>
            <person name="Kotsyfakis M."/>
            <person name="Schwarz A."/>
            <person name="Erhart J."/>
            <person name="Ribeiro J.M."/>
        </authorList>
    </citation>
    <scope>NUCLEOTIDE SEQUENCE</scope>
    <source>
        <tissue evidence="1">Salivary gland and midgut</tissue>
    </source>
</reference>
<proteinExistence type="evidence at transcript level"/>
<dbReference type="PANTHER" id="PTHR33289:SF2">
    <property type="entry name" value="ANCHORAGE SUBUNIT, PUTATIVE-RELATED"/>
    <property type="match status" value="1"/>
</dbReference>
<dbReference type="EMBL" id="GANP01007056">
    <property type="protein sequence ID" value="JAB77412.1"/>
    <property type="molecule type" value="mRNA"/>
</dbReference>
<evidence type="ECO:0000313" key="1">
    <source>
        <dbReference type="EMBL" id="JAB77412.1"/>
    </source>
</evidence>
<accession>V5HP49</accession>
<organism evidence="1">
    <name type="scientific">Ixodes ricinus</name>
    <name type="common">Common tick</name>
    <name type="synonym">Acarus ricinus</name>
    <dbReference type="NCBI Taxonomy" id="34613"/>
    <lineage>
        <taxon>Eukaryota</taxon>
        <taxon>Metazoa</taxon>
        <taxon>Ecdysozoa</taxon>
        <taxon>Arthropoda</taxon>
        <taxon>Chelicerata</taxon>
        <taxon>Arachnida</taxon>
        <taxon>Acari</taxon>
        <taxon>Parasitiformes</taxon>
        <taxon>Ixodida</taxon>
        <taxon>Ixodoidea</taxon>
        <taxon>Ixodidae</taxon>
        <taxon>Ixodinae</taxon>
        <taxon>Ixodes</taxon>
    </lineage>
</organism>